<keyword evidence="2 6" id="KW-0349">Heme</keyword>
<dbReference type="GO" id="GO:0020037">
    <property type="term" value="F:heme binding"/>
    <property type="evidence" value="ECO:0007669"/>
    <property type="project" value="InterPro"/>
</dbReference>
<dbReference type="AlphaFoldDB" id="A0A7H2BG73"/>
<evidence type="ECO:0000313" key="7">
    <source>
        <dbReference type="EMBL" id="QNV38669.1"/>
    </source>
</evidence>
<dbReference type="Gene3D" id="1.10.490.10">
    <property type="entry name" value="Globins"/>
    <property type="match status" value="1"/>
</dbReference>
<dbReference type="GO" id="GO:0046872">
    <property type="term" value="F:metal ion binding"/>
    <property type="evidence" value="ECO:0007669"/>
    <property type="project" value="UniProtKB-KW"/>
</dbReference>
<dbReference type="SUPFAM" id="SSF46458">
    <property type="entry name" value="Globin-like"/>
    <property type="match status" value="1"/>
</dbReference>
<dbReference type="InterPro" id="IPR044203">
    <property type="entry name" value="GlbO/GLB3-like"/>
</dbReference>
<evidence type="ECO:0000256" key="6">
    <source>
        <dbReference type="PIRSR" id="PIRSR601486-1"/>
    </source>
</evidence>
<dbReference type="EMBL" id="CP061539">
    <property type="protein sequence ID" value="QNV38669.1"/>
    <property type="molecule type" value="Genomic_DNA"/>
</dbReference>
<dbReference type="InterPro" id="IPR001486">
    <property type="entry name" value="Hemoglobin_trunc"/>
</dbReference>
<dbReference type="Proteomes" id="UP000516404">
    <property type="component" value="Chromosome"/>
</dbReference>
<keyword evidence="3" id="KW-0479">Metal-binding</keyword>
<dbReference type="Pfam" id="PF01152">
    <property type="entry name" value="Bac_globin"/>
    <property type="match status" value="1"/>
</dbReference>
<gene>
    <name evidence="7" type="ORF">IDM49_05335</name>
</gene>
<dbReference type="InterPro" id="IPR009050">
    <property type="entry name" value="Globin-like_sf"/>
</dbReference>
<dbReference type="GeneID" id="96623650"/>
<evidence type="ECO:0000256" key="2">
    <source>
        <dbReference type="ARBA" id="ARBA00022617"/>
    </source>
</evidence>
<accession>A0A7H2BG73</accession>
<dbReference type="GO" id="GO:0005344">
    <property type="term" value="F:oxygen carrier activity"/>
    <property type="evidence" value="ECO:0007669"/>
    <property type="project" value="InterPro"/>
</dbReference>
<evidence type="ECO:0000256" key="3">
    <source>
        <dbReference type="ARBA" id="ARBA00022723"/>
    </source>
</evidence>
<dbReference type="KEGG" id="rter:IDM49_05335"/>
<protein>
    <submittedName>
        <fullName evidence="7">Globin</fullName>
    </submittedName>
</protein>
<proteinExistence type="inferred from homology"/>
<organism evidence="7 8">
    <name type="scientific">Rothia terrae</name>
    <dbReference type="NCBI Taxonomy" id="396015"/>
    <lineage>
        <taxon>Bacteria</taxon>
        <taxon>Bacillati</taxon>
        <taxon>Actinomycetota</taxon>
        <taxon>Actinomycetes</taxon>
        <taxon>Micrococcales</taxon>
        <taxon>Micrococcaceae</taxon>
        <taxon>Rothia</taxon>
    </lineage>
</organism>
<keyword evidence="8" id="KW-1185">Reference proteome</keyword>
<feature type="binding site" description="distal binding residue" evidence="6">
    <location>
        <position position="129"/>
    </location>
    <ligand>
        <name>heme</name>
        <dbReference type="ChEBI" id="CHEBI:30413"/>
    </ligand>
    <ligandPart>
        <name>Fe</name>
        <dbReference type="ChEBI" id="CHEBI:18248"/>
    </ligandPart>
</feature>
<dbReference type="CDD" id="cd14771">
    <property type="entry name" value="TrHb2_Mt-trHbO-like_O"/>
    <property type="match status" value="1"/>
</dbReference>
<evidence type="ECO:0000256" key="4">
    <source>
        <dbReference type="ARBA" id="ARBA00023004"/>
    </source>
</evidence>
<dbReference type="RefSeq" id="WP_168615286.1">
    <property type="nucleotide sequence ID" value="NZ_BAAAOX010000010.1"/>
</dbReference>
<keyword evidence="1" id="KW-0813">Transport</keyword>
<dbReference type="PANTHER" id="PTHR47366:SF1">
    <property type="entry name" value="TWO-ON-TWO HEMOGLOBIN-3"/>
    <property type="match status" value="1"/>
</dbReference>
<sequence length="135" mass="15943">MADISIGPNPHTQKSFYEQVGGAPVFEKLCREFYKQVEADPEFKAMYPEEDLAPAERRLRMFLEQYWGGPTSYQAERGHPRLRMRHNPFAIGPKERDTWLKFMRNAMNTLELSPMHDAMMWDYFERAAHAMQNRA</sequence>
<dbReference type="PANTHER" id="PTHR47366">
    <property type="entry name" value="TWO-ON-TWO HEMOGLOBIN-3"/>
    <property type="match status" value="1"/>
</dbReference>
<dbReference type="InterPro" id="IPR012292">
    <property type="entry name" value="Globin/Proto"/>
</dbReference>
<dbReference type="GO" id="GO:0019825">
    <property type="term" value="F:oxygen binding"/>
    <property type="evidence" value="ECO:0007669"/>
    <property type="project" value="InterPro"/>
</dbReference>
<evidence type="ECO:0000256" key="5">
    <source>
        <dbReference type="ARBA" id="ARBA00034496"/>
    </source>
</evidence>
<keyword evidence="4" id="KW-0408">Iron</keyword>
<evidence type="ECO:0000256" key="1">
    <source>
        <dbReference type="ARBA" id="ARBA00022448"/>
    </source>
</evidence>
<evidence type="ECO:0000313" key="8">
    <source>
        <dbReference type="Proteomes" id="UP000516404"/>
    </source>
</evidence>
<comment type="similarity">
    <text evidence="5">Belongs to the truncated hemoglobin family. Group II subfamily.</text>
</comment>
<name>A0A7H2BG73_9MICC</name>
<reference evidence="7 8" key="1">
    <citation type="submission" date="2020-09" db="EMBL/GenBank/DDBJ databases">
        <title>Investigation of environmental microbes.</title>
        <authorList>
            <person name="Ou Y."/>
            <person name="Kang Q."/>
        </authorList>
    </citation>
    <scope>NUCLEOTIDE SEQUENCE [LARGE SCALE GENOMIC DNA]</scope>
    <source>
        <strain evidence="7 8">KJZ-14</strain>
    </source>
</reference>